<feature type="compositionally biased region" description="Low complexity" evidence="1">
    <location>
        <begin position="508"/>
        <end position="520"/>
    </location>
</feature>
<proteinExistence type="predicted"/>
<dbReference type="OrthoDB" id="2269034at2759"/>
<evidence type="ECO:0000313" key="2">
    <source>
        <dbReference type="EMBL" id="CEL53863.1"/>
    </source>
</evidence>
<dbReference type="SUPFAM" id="SSF52047">
    <property type="entry name" value="RNI-like"/>
    <property type="match status" value="1"/>
</dbReference>
<dbReference type="Gene3D" id="3.80.10.10">
    <property type="entry name" value="Ribonuclease Inhibitor"/>
    <property type="match status" value="1"/>
</dbReference>
<reference evidence="2 3" key="1">
    <citation type="submission" date="2014-11" db="EMBL/GenBank/DDBJ databases">
        <authorList>
            <person name="Wibberg Daniel"/>
        </authorList>
    </citation>
    <scope>NUCLEOTIDE SEQUENCE [LARGE SCALE GENOMIC DNA]</scope>
    <source>
        <strain evidence="2">Rhizoctonia solani AG1-IB 7/3/14</strain>
    </source>
</reference>
<sequence>MSTASQITNHGKNSEEARLKYEQVNMLVWINRLPTEVLSRIFVIGEDMDQDKGGSEEGKDDGRPTLQFQELVVQVCRRWRTVAISVPMLWTYISISGPKSFNSASVFLQRSGETIPLDIEVDLSEPENGSQPEDTDDQDSEAKLVQDTLDFLVSKGAKPSRWATLAIWFEQPKSLFTVVDFLINVPLDNLRKLSLCNTYVDPITVEDYVVEAMWERDMSSSALFRNPPPLLQELELIGAPSNFFFPHENASLVSGLTHLDLGFLLSLPPLTGLRSLLVNNPRLESLCLDTGMIETADFEPKNIGEMRVNMPFLRRFSLQEPISVGWGLSVLQMVDAPSLEAFALNLDQPQTLPDPIPFYIAYGREVNTGEGQPEAAFPRRPIYPTLKHLALGPFTGTSISLLAMLESLGTITRLDWELEDEEPVSINRVLGNFKVCPRLEHLRVHGVHWTDLVDLIESRIRNGVPLKVVEVNSRDWSDFPESIIARLSNDLQLKTFGSYVDENESDSDTSTSDSDSTLSSDSDEWTDTDWSNADDHEDNESGNDANDSPHIV</sequence>
<protein>
    <submittedName>
        <fullName evidence="2">Uncharacterized protein</fullName>
    </submittedName>
</protein>
<name>A0A0B7FCD0_THACB</name>
<evidence type="ECO:0000256" key="1">
    <source>
        <dbReference type="SAM" id="MobiDB-lite"/>
    </source>
</evidence>
<dbReference type="Proteomes" id="UP000059188">
    <property type="component" value="Unassembled WGS sequence"/>
</dbReference>
<accession>A0A0B7FCD0</accession>
<organism evidence="2 3">
    <name type="scientific">Thanatephorus cucumeris (strain AG1-IB / isolate 7/3/14)</name>
    <name type="common">Lettuce bottom rot fungus</name>
    <name type="synonym">Rhizoctonia solani</name>
    <dbReference type="NCBI Taxonomy" id="1108050"/>
    <lineage>
        <taxon>Eukaryota</taxon>
        <taxon>Fungi</taxon>
        <taxon>Dikarya</taxon>
        <taxon>Basidiomycota</taxon>
        <taxon>Agaricomycotina</taxon>
        <taxon>Agaricomycetes</taxon>
        <taxon>Cantharellales</taxon>
        <taxon>Ceratobasidiaceae</taxon>
        <taxon>Rhizoctonia</taxon>
        <taxon>Rhizoctonia solani AG-1</taxon>
    </lineage>
</organism>
<dbReference type="STRING" id="1108050.A0A0B7FCD0"/>
<dbReference type="AlphaFoldDB" id="A0A0B7FCD0"/>
<gene>
    <name evidence="2" type="ORF">RSOLAG1IB_06644</name>
</gene>
<evidence type="ECO:0000313" key="3">
    <source>
        <dbReference type="Proteomes" id="UP000059188"/>
    </source>
</evidence>
<dbReference type="EMBL" id="LN679113">
    <property type="protein sequence ID" value="CEL53863.1"/>
    <property type="molecule type" value="Genomic_DNA"/>
</dbReference>
<keyword evidence="3" id="KW-1185">Reference proteome</keyword>
<dbReference type="InterPro" id="IPR032675">
    <property type="entry name" value="LRR_dom_sf"/>
</dbReference>
<feature type="region of interest" description="Disordered" evidence="1">
    <location>
        <begin position="501"/>
        <end position="552"/>
    </location>
</feature>